<keyword evidence="5" id="KW-0418">Kinase</keyword>
<organism evidence="10 11">
    <name type="scientific">Archangium gephyra</name>
    <dbReference type="NCBI Taxonomy" id="48"/>
    <lineage>
        <taxon>Bacteria</taxon>
        <taxon>Pseudomonadati</taxon>
        <taxon>Myxococcota</taxon>
        <taxon>Myxococcia</taxon>
        <taxon>Myxococcales</taxon>
        <taxon>Cystobacterineae</taxon>
        <taxon>Archangiaceae</taxon>
        <taxon>Archangium</taxon>
    </lineage>
</organism>
<evidence type="ECO:0000313" key="10">
    <source>
        <dbReference type="EMBL" id="PZR12335.1"/>
    </source>
</evidence>
<dbReference type="Pfam" id="PF02518">
    <property type="entry name" value="HATPase_c"/>
    <property type="match status" value="1"/>
</dbReference>
<feature type="transmembrane region" description="Helical" evidence="7">
    <location>
        <begin position="99"/>
        <end position="116"/>
    </location>
</feature>
<evidence type="ECO:0000256" key="6">
    <source>
        <dbReference type="PROSITE-ProRule" id="PRU00169"/>
    </source>
</evidence>
<feature type="transmembrane region" description="Helical" evidence="7">
    <location>
        <begin position="47"/>
        <end position="65"/>
    </location>
</feature>
<dbReference type="CDD" id="cd17546">
    <property type="entry name" value="REC_hyHK_CKI1_RcsC-like"/>
    <property type="match status" value="1"/>
</dbReference>
<dbReference type="InterPro" id="IPR003661">
    <property type="entry name" value="HisK_dim/P_dom"/>
</dbReference>
<feature type="transmembrane region" description="Helical" evidence="7">
    <location>
        <begin position="121"/>
        <end position="140"/>
    </location>
</feature>
<dbReference type="InterPro" id="IPR004358">
    <property type="entry name" value="Sig_transdc_His_kin-like_C"/>
</dbReference>
<dbReference type="FunFam" id="3.30.565.10:FF:000010">
    <property type="entry name" value="Sensor histidine kinase RcsC"/>
    <property type="match status" value="1"/>
</dbReference>
<dbReference type="SUPFAM" id="SSF52172">
    <property type="entry name" value="CheY-like"/>
    <property type="match status" value="1"/>
</dbReference>
<dbReference type="SUPFAM" id="SSF55874">
    <property type="entry name" value="ATPase domain of HSP90 chaperone/DNA topoisomerase II/histidine kinase"/>
    <property type="match status" value="1"/>
</dbReference>
<comment type="catalytic activity">
    <reaction evidence="1">
        <text>ATP + protein L-histidine = ADP + protein N-phospho-L-histidine.</text>
        <dbReference type="EC" id="2.7.13.3"/>
    </reaction>
</comment>
<gene>
    <name evidence="10" type="ORF">DI536_15645</name>
</gene>
<keyword evidence="4" id="KW-0808">Transferase</keyword>
<dbReference type="PANTHER" id="PTHR43047:SF78">
    <property type="entry name" value="SENSORY_REGULATORY PROTEIN RPFC"/>
    <property type="match status" value="1"/>
</dbReference>
<feature type="domain" description="Response regulatory" evidence="9">
    <location>
        <begin position="435"/>
        <end position="551"/>
    </location>
</feature>
<evidence type="ECO:0000259" key="8">
    <source>
        <dbReference type="PROSITE" id="PS50109"/>
    </source>
</evidence>
<evidence type="ECO:0000256" key="1">
    <source>
        <dbReference type="ARBA" id="ARBA00000085"/>
    </source>
</evidence>
<feature type="modified residue" description="4-aspartylphosphate" evidence="6">
    <location>
        <position position="484"/>
    </location>
</feature>
<dbReference type="Proteomes" id="UP000249061">
    <property type="component" value="Unassembled WGS sequence"/>
</dbReference>
<accession>A0A2W5TM83</accession>
<evidence type="ECO:0000256" key="4">
    <source>
        <dbReference type="ARBA" id="ARBA00022679"/>
    </source>
</evidence>
<reference evidence="10 11" key="1">
    <citation type="submission" date="2017-08" db="EMBL/GenBank/DDBJ databases">
        <title>Infants hospitalized years apart are colonized by the same room-sourced microbial strains.</title>
        <authorList>
            <person name="Brooks B."/>
            <person name="Olm M.R."/>
            <person name="Firek B.A."/>
            <person name="Baker R."/>
            <person name="Thomas B.C."/>
            <person name="Morowitz M.J."/>
            <person name="Banfield J.F."/>
        </authorList>
    </citation>
    <scope>NUCLEOTIDE SEQUENCE [LARGE SCALE GENOMIC DNA]</scope>
    <source>
        <strain evidence="10">S2_003_000_R2_14</strain>
    </source>
</reference>
<evidence type="ECO:0000256" key="3">
    <source>
        <dbReference type="ARBA" id="ARBA00022553"/>
    </source>
</evidence>
<dbReference type="InterPro" id="IPR011006">
    <property type="entry name" value="CheY-like_superfamily"/>
</dbReference>
<dbReference type="EMBL" id="QFQP01000012">
    <property type="protein sequence ID" value="PZR12335.1"/>
    <property type="molecule type" value="Genomic_DNA"/>
</dbReference>
<dbReference type="PROSITE" id="PS50109">
    <property type="entry name" value="HIS_KIN"/>
    <property type="match status" value="1"/>
</dbReference>
<feature type="transmembrane region" description="Helical" evidence="7">
    <location>
        <begin position="152"/>
        <end position="175"/>
    </location>
</feature>
<evidence type="ECO:0000313" key="11">
    <source>
        <dbReference type="Proteomes" id="UP000249061"/>
    </source>
</evidence>
<dbReference type="Gene3D" id="3.40.50.2300">
    <property type="match status" value="1"/>
</dbReference>
<evidence type="ECO:0000256" key="7">
    <source>
        <dbReference type="SAM" id="Phobius"/>
    </source>
</evidence>
<dbReference type="SMART" id="SM00387">
    <property type="entry name" value="HATPase_c"/>
    <property type="match status" value="1"/>
</dbReference>
<dbReference type="InterPro" id="IPR036890">
    <property type="entry name" value="HATPase_C_sf"/>
</dbReference>
<dbReference type="Gene3D" id="3.30.565.10">
    <property type="entry name" value="Histidine kinase-like ATPase, C-terminal domain"/>
    <property type="match status" value="1"/>
</dbReference>
<comment type="caution">
    <text evidence="10">The sequence shown here is derived from an EMBL/GenBank/DDBJ whole genome shotgun (WGS) entry which is preliminary data.</text>
</comment>
<evidence type="ECO:0000259" key="9">
    <source>
        <dbReference type="PROSITE" id="PS50110"/>
    </source>
</evidence>
<evidence type="ECO:0000256" key="2">
    <source>
        <dbReference type="ARBA" id="ARBA00012438"/>
    </source>
</evidence>
<keyword evidence="7" id="KW-1133">Transmembrane helix</keyword>
<dbReference type="InterPro" id="IPR005467">
    <property type="entry name" value="His_kinase_dom"/>
</dbReference>
<keyword evidence="7" id="KW-0812">Transmembrane</keyword>
<dbReference type="Pfam" id="PF00512">
    <property type="entry name" value="HisKA"/>
    <property type="match status" value="1"/>
</dbReference>
<dbReference type="SUPFAM" id="SSF47384">
    <property type="entry name" value="Homodimeric domain of signal transducing histidine kinase"/>
    <property type="match status" value="1"/>
</dbReference>
<keyword evidence="3 6" id="KW-0597">Phosphoprotein</keyword>
<dbReference type="AlphaFoldDB" id="A0A2W5TM83"/>
<keyword evidence="7" id="KW-0472">Membrane</keyword>
<dbReference type="SMART" id="SM00388">
    <property type="entry name" value="HisKA"/>
    <property type="match status" value="1"/>
</dbReference>
<dbReference type="InterPro" id="IPR001789">
    <property type="entry name" value="Sig_transdc_resp-reg_receiver"/>
</dbReference>
<dbReference type="CDD" id="cd16922">
    <property type="entry name" value="HATPase_EvgS-ArcB-TorS-like"/>
    <property type="match status" value="1"/>
</dbReference>
<protein>
    <recommendedName>
        <fullName evidence="2">histidine kinase</fullName>
        <ecNumber evidence="2">2.7.13.3</ecNumber>
    </recommendedName>
</protein>
<feature type="domain" description="Histidine kinase" evidence="8">
    <location>
        <begin position="199"/>
        <end position="415"/>
    </location>
</feature>
<proteinExistence type="predicted"/>
<sequence>MGALLDVFIPRPLDGQWQPRFLVRLWAFGVLFALTFGSFALLQGLHLLALSLGVLIAGGVGNLLLLRATARVGLVVNTSLAVVTPVLAVAGLLQNPPNTLGPVFLVLVPLLAGFMLSRRLLWFWLVVAATFGGVSEWMMASGLHLQGSPRPNAGMVIAANVVALMLLVVSFVRWVDTMRTDMVERLEAASRARTLFLANVSHEIRTPMNGVLGLTELMLGGELEPSQREKLELAQRSGVAMVALIDDLLLLTRAESGHLVLTPTAVPTRKLVADVVALYRSEAEKSGLELVSYVAPSVPAAVQLDGVRYQQVITNLISNALKYGERGTVELRLEREVEQLVLTVRDEGSGIAPQLLERLFRPFERANDATTRQHGGSGLGLALTKQLVEQMGGTITVDSQPGRGSRFLVKLPCIEAVMPTATETLEASRADRRLRVLVVDDNPVNLRVASGLAERAGCSVQLARSGLEALEAVREQDFSLVFMDCQMPGMDGFEATRRIRALKPDPRLRIVALTATGGPEEHSACLRAGMDDFMVKPVSLAMVKRAVAACE</sequence>
<dbReference type="InterPro" id="IPR036097">
    <property type="entry name" value="HisK_dim/P_sf"/>
</dbReference>
<dbReference type="Pfam" id="PF00072">
    <property type="entry name" value="Response_reg"/>
    <property type="match status" value="1"/>
</dbReference>
<feature type="transmembrane region" description="Helical" evidence="7">
    <location>
        <begin position="72"/>
        <end position="93"/>
    </location>
</feature>
<dbReference type="PRINTS" id="PR00344">
    <property type="entry name" value="BCTRLSENSOR"/>
</dbReference>
<dbReference type="SMART" id="SM00448">
    <property type="entry name" value="REC"/>
    <property type="match status" value="1"/>
</dbReference>
<dbReference type="EC" id="2.7.13.3" evidence="2"/>
<dbReference type="PROSITE" id="PS50110">
    <property type="entry name" value="RESPONSE_REGULATORY"/>
    <property type="match status" value="1"/>
</dbReference>
<feature type="transmembrane region" description="Helical" evidence="7">
    <location>
        <begin position="21"/>
        <end position="41"/>
    </location>
</feature>
<dbReference type="Gene3D" id="1.10.287.130">
    <property type="match status" value="1"/>
</dbReference>
<dbReference type="GO" id="GO:0000155">
    <property type="term" value="F:phosphorelay sensor kinase activity"/>
    <property type="evidence" value="ECO:0007669"/>
    <property type="project" value="InterPro"/>
</dbReference>
<name>A0A2W5TM83_9BACT</name>
<dbReference type="CDD" id="cd00082">
    <property type="entry name" value="HisKA"/>
    <property type="match status" value="1"/>
</dbReference>
<dbReference type="InterPro" id="IPR003594">
    <property type="entry name" value="HATPase_dom"/>
</dbReference>
<evidence type="ECO:0000256" key="5">
    <source>
        <dbReference type="ARBA" id="ARBA00022777"/>
    </source>
</evidence>
<dbReference type="PANTHER" id="PTHR43047">
    <property type="entry name" value="TWO-COMPONENT HISTIDINE PROTEIN KINASE"/>
    <property type="match status" value="1"/>
</dbReference>